<dbReference type="CDD" id="cd09892">
    <property type="entry name" value="NGN_SP_RfaH"/>
    <property type="match status" value="1"/>
</dbReference>
<dbReference type="InterPro" id="IPR043425">
    <property type="entry name" value="NusG-like"/>
</dbReference>
<evidence type="ECO:0000256" key="1">
    <source>
        <dbReference type="ARBA" id="ARBA00022814"/>
    </source>
</evidence>
<dbReference type="SUPFAM" id="SSF82679">
    <property type="entry name" value="N-utilization substance G protein NusG, N-terminal domain"/>
    <property type="match status" value="1"/>
</dbReference>
<reference evidence="5" key="1">
    <citation type="submission" date="2024-05" db="EMBL/GenBank/DDBJ databases">
        <authorList>
            <person name="Bunk B."/>
            <person name="Swiderski J."/>
            <person name="Sproer C."/>
            <person name="Thiel V."/>
        </authorList>
    </citation>
    <scope>NUCLEOTIDE SEQUENCE</scope>
    <source>
        <strain evidence="5">DSM 17735</strain>
    </source>
</reference>
<keyword evidence="1" id="KW-0889">Transcription antitermination</keyword>
<name>A0AAU7LUA1_9BURK</name>
<dbReference type="GO" id="GO:0005829">
    <property type="term" value="C:cytosol"/>
    <property type="evidence" value="ECO:0007669"/>
    <property type="project" value="TreeGrafter"/>
</dbReference>
<gene>
    <name evidence="5" type="ORF">ABLV49_05265</name>
</gene>
<feature type="domain" description="NusG-like N-terminal" evidence="4">
    <location>
        <begin position="49"/>
        <end position="143"/>
    </location>
</feature>
<dbReference type="EMBL" id="CP157675">
    <property type="protein sequence ID" value="XBP71214.1"/>
    <property type="molecule type" value="Genomic_DNA"/>
</dbReference>
<protein>
    <submittedName>
        <fullName evidence="5">Transcriptional activator RfaH</fullName>
    </submittedName>
</protein>
<dbReference type="InterPro" id="IPR006645">
    <property type="entry name" value="NGN-like_dom"/>
</dbReference>
<dbReference type="PANTHER" id="PTHR30265:SF7">
    <property type="entry name" value="TRANSCRIPTION ANTITERMINATION PROTEIN RFAH"/>
    <property type="match status" value="1"/>
</dbReference>
<dbReference type="GO" id="GO:0006354">
    <property type="term" value="P:DNA-templated transcription elongation"/>
    <property type="evidence" value="ECO:0007669"/>
    <property type="project" value="InterPro"/>
</dbReference>
<evidence type="ECO:0000256" key="2">
    <source>
        <dbReference type="ARBA" id="ARBA00023015"/>
    </source>
</evidence>
<dbReference type="AlphaFoldDB" id="A0AAU7LUA1"/>
<proteinExistence type="predicted"/>
<sequence>MQDLRNEKFPGCTSDQNKKWPACWGRVLLMNAEINNGIGASAPAFANSSWYLTYTRPRLETVALQNLQQQGFDAYLPLYKCLKKTEAGTQAIFVPMFPRYVFFRPSHPAQSIAPVRSTRGVAQLVRFGNELASIRSEALDAIRQLEQQRNAADVAELSALRPGHAVRFHNPALNGLEGLVKSVSSLRVTVLLEFMGREQLVSVEHHQLKVA</sequence>
<accession>A0AAU7LUA1</accession>
<dbReference type="RefSeq" id="WP_349280576.1">
    <property type="nucleotide sequence ID" value="NZ_CP157675.1"/>
</dbReference>
<dbReference type="InterPro" id="IPR036735">
    <property type="entry name" value="NGN_dom_sf"/>
</dbReference>
<dbReference type="PANTHER" id="PTHR30265">
    <property type="entry name" value="RHO-INTERACTING TRANSCRIPTION TERMINATION FACTOR NUSG"/>
    <property type="match status" value="1"/>
</dbReference>
<keyword evidence="3" id="KW-0804">Transcription</keyword>
<keyword evidence="2" id="KW-0805">Transcription regulation</keyword>
<evidence type="ECO:0000259" key="4">
    <source>
        <dbReference type="Pfam" id="PF02357"/>
    </source>
</evidence>
<evidence type="ECO:0000313" key="5">
    <source>
        <dbReference type="EMBL" id="XBP71214.1"/>
    </source>
</evidence>
<dbReference type="GO" id="GO:0031564">
    <property type="term" value="P:transcription antitermination"/>
    <property type="evidence" value="ECO:0007669"/>
    <property type="project" value="UniProtKB-KW"/>
</dbReference>
<evidence type="ECO:0000256" key="3">
    <source>
        <dbReference type="ARBA" id="ARBA00023163"/>
    </source>
</evidence>
<dbReference type="Pfam" id="PF02357">
    <property type="entry name" value="NusG"/>
    <property type="match status" value="1"/>
</dbReference>
<dbReference type="Gene3D" id="3.30.70.940">
    <property type="entry name" value="NusG, N-terminal domain"/>
    <property type="match status" value="1"/>
</dbReference>
<organism evidence="5">
    <name type="scientific">Polaromonas hydrogenivorans</name>
    <dbReference type="NCBI Taxonomy" id="335476"/>
    <lineage>
        <taxon>Bacteria</taxon>
        <taxon>Pseudomonadati</taxon>
        <taxon>Pseudomonadota</taxon>
        <taxon>Betaproteobacteria</taxon>
        <taxon>Burkholderiales</taxon>
        <taxon>Comamonadaceae</taxon>
        <taxon>Polaromonas</taxon>
    </lineage>
</organism>